<dbReference type="OrthoDB" id="10028364at2759"/>
<evidence type="ECO:0000313" key="9">
    <source>
        <dbReference type="Proteomes" id="UP000095300"/>
    </source>
</evidence>
<evidence type="ECO:0000256" key="2">
    <source>
        <dbReference type="ARBA" id="ARBA00022692"/>
    </source>
</evidence>
<keyword evidence="3 6" id="KW-1133">Transmembrane helix</keyword>
<keyword evidence="2 5" id="KW-0812">Transmembrane</keyword>
<dbReference type="EnsemblMetazoa" id="SCAU004195-RB">
    <property type="protein sequence ID" value="SCAU004195-PB"/>
    <property type="gene ID" value="SCAU004195"/>
</dbReference>
<reference evidence="8" key="2">
    <citation type="submission" date="2020-05" db="UniProtKB">
        <authorList>
            <consortium name="EnsemblMetazoa"/>
        </authorList>
    </citation>
    <scope>IDENTIFICATION</scope>
    <source>
        <strain evidence="8">USDA</strain>
    </source>
</reference>
<dbReference type="VEuPathDB" id="VectorBase:SCAU004195"/>
<dbReference type="PANTHER" id="PTHR22776:SF15">
    <property type="entry name" value="CKLF-LIKE MARVEL TRANSMEMBRANE DOMAIN-CONTAINING PROTEIN 2"/>
    <property type="match status" value="1"/>
</dbReference>
<dbReference type="Proteomes" id="UP000095300">
    <property type="component" value="Unassembled WGS sequence"/>
</dbReference>
<proteinExistence type="predicted"/>
<dbReference type="EnsemblMetazoa" id="SCAU004195-RA">
    <property type="protein sequence ID" value="SCAU004195-PA"/>
    <property type="gene ID" value="SCAU004195"/>
</dbReference>
<evidence type="ECO:0000313" key="8">
    <source>
        <dbReference type="EnsemblMetazoa" id="SCAU004195-PB"/>
    </source>
</evidence>
<name>A0A1I8P2A6_STOCA</name>
<evidence type="ECO:0000256" key="6">
    <source>
        <dbReference type="SAM" id="Phobius"/>
    </source>
</evidence>
<feature type="transmembrane region" description="Helical" evidence="6">
    <location>
        <begin position="112"/>
        <end position="133"/>
    </location>
</feature>
<dbReference type="PROSITE" id="PS51225">
    <property type="entry name" value="MARVEL"/>
    <property type="match status" value="1"/>
</dbReference>
<feature type="transmembrane region" description="Helical" evidence="6">
    <location>
        <begin position="86"/>
        <end position="106"/>
    </location>
</feature>
<feature type="transmembrane region" description="Helical" evidence="6">
    <location>
        <begin position="46"/>
        <end position="66"/>
    </location>
</feature>
<evidence type="ECO:0000256" key="5">
    <source>
        <dbReference type="PROSITE-ProRule" id="PRU00581"/>
    </source>
</evidence>
<dbReference type="PANTHER" id="PTHR22776">
    <property type="entry name" value="MARVEL-CONTAINING POTENTIAL LIPID RAFT-ASSOCIATED PROTEIN"/>
    <property type="match status" value="1"/>
</dbReference>
<evidence type="ECO:0000256" key="4">
    <source>
        <dbReference type="ARBA" id="ARBA00023136"/>
    </source>
</evidence>
<protein>
    <recommendedName>
        <fullName evidence="7">MARVEL domain-containing protein</fullName>
    </recommendedName>
</protein>
<dbReference type="InterPro" id="IPR050578">
    <property type="entry name" value="MARVEL-CKLF_proteins"/>
</dbReference>
<dbReference type="InterPro" id="IPR008253">
    <property type="entry name" value="Marvel"/>
</dbReference>
<evidence type="ECO:0000256" key="1">
    <source>
        <dbReference type="ARBA" id="ARBA00004141"/>
    </source>
</evidence>
<sequence length="152" mass="17253">MSAPLAYDGTYLKSISGILKICCMVCCFLGFLCIVCSSVQLRNFRGSFYCAIAMLAFVCSGCMMLARLFQVWQRKFLTFNAIKYELIMHVLLACLCFIAGCVSISLDVIAYTIATFFIFLAFSFYTFDAYLCYRIYRQCDAQTQTQTQPQIA</sequence>
<dbReference type="GO" id="GO:0016020">
    <property type="term" value="C:membrane"/>
    <property type="evidence" value="ECO:0007669"/>
    <property type="project" value="UniProtKB-SubCell"/>
</dbReference>
<reference evidence="9" key="1">
    <citation type="submission" date="2015-05" db="EMBL/GenBank/DDBJ databases">
        <authorList>
            <person name="Wilson R.K."/>
            <person name="Warren W.C."/>
            <person name="Olafson P."/>
        </authorList>
    </citation>
    <scope>NUCLEOTIDE SEQUENCE [LARGE SCALE GENOMIC DNA]</scope>
    <source>
        <strain evidence="9">USDA</strain>
    </source>
</reference>
<gene>
    <name evidence="8" type="primary">106090287</name>
</gene>
<evidence type="ECO:0000256" key="3">
    <source>
        <dbReference type="ARBA" id="ARBA00022989"/>
    </source>
</evidence>
<feature type="transmembrane region" description="Helical" evidence="6">
    <location>
        <begin position="21"/>
        <end position="40"/>
    </location>
</feature>
<comment type="subcellular location">
    <subcellularLocation>
        <location evidence="1">Membrane</location>
        <topology evidence="1">Multi-pass membrane protein</topology>
    </subcellularLocation>
</comment>
<keyword evidence="9" id="KW-1185">Reference proteome</keyword>
<keyword evidence="4 5" id="KW-0472">Membrane</keyword>
<dbReference type="KEGG" id="scac:106090287"/>
<accession>A0A1I8P2A6</accession>
<dbReference type="AlphaFoldDB" id="A0A1I8P2A6"/>
<organism evidence="8 9">
    <name type="scientific">Stomoxys calcitrans</name>
    <name type="common">Stable fly</name>
    <name type="synonym">Conops calcitrans</name>
    <dbReference type="NCBI Taxonomy" id="35570"/>
    <lineage>
        <taxon>Eukaryota</taxon>
        <taxon>Metazoa</taxon>
        <taxon>Ecdysozoa</taxon>
        <taxon>Arthropoda</taxon>
        <taxon>Hexapoda</taxon>
        <taxon>Insecta</taxon>
        <taxon>Pterygota</taxon>
        <taxon>Neoptera</taxon>
        <taxon>Endopterygota</taxon>
        <taxon>Diptera</taxon>
        <taxon>Brachycera</taxon>
        <taxon>Muscomorpha</taxon>
        <taxon>Muscoidea</taxon>
        <taxon>Muscidae</taxon>
        <taxon>Stomoxys</taxon>
    </lineage>
</organism>
<dbReference type="STRING" id="35570.A0A1I8P2A6"/>
<feature type="domain" description="MARVEL" evidence="7">
    <location>
        <begin position="11"/>
        <end position="137"/>
    </location>
</feature>
<evidence type="ECO:0000259" key="7">
    <source>
        <dbReference type="PROSITE" id="PS51225"/>
    </source>
</evidence>